<keyword evidence="2" id="KW-0132">Cell division</keyword>
<evidence type="ECO:0000256" key="1">
    <source>
        <dbReference type="SAM" id="Phobius"/>
    </source>
</evidence>
<name>A0ABT9UAB7_PAEHA</name>
<comment type="caution">
    <text evidence="2">The sequence shown here is derived from an EMBL/GenBank/DDBJ whole genome shotgun (WGS) entry which is preliminary data.</text>
</comment>
<organism evidence="2 3">
    <name type="scientific">Paenibacillus harenae</name>
    <dbReference type="NCBI Taxonomy" id="306543"/>
    <lineage>
        <taxon>Bacteria</taxon>
        <taxon>Bacillati</taxon>
        <taxon>Bacillota</taxon>
        <taxon>Bacilli</taxon>
        <taxon>Bacillales</taxon>
        <taxon>Paenibacillaceae</taxon>
        <taxon>Paenibacillus</taxon>
    </lineage>
</organism>
<proteinExistence type="predicted"/>
<keyword evidence="2" id="KW-0131">Cell cycle</keyword>
<sequence>MTTAVNKQTTNAGSKRRIRMWLFIVVLFIGWAAYTLVGKLQEQHATNARLAAIQQQLETAKTDTEALKQEIERLNDPEYISQLATKEQGMVYKGETQIQVVR</sequence>
<keyword evidence="1" id="KW-0812">Transmembrane</keyword>
<keyword evidence="1" id="KW-1133">Transmembrane helix</keyword>
<dbReference type="InterPro" id="IPR007060">
    <property type="entry name" value="FtsL/DivIC"/>
</dbReference>
<evidence type="ECO:0000313" key="3">
    <source>
        <dbReference type="Proteomes" id="UP001229346"/>
    </source>
</evidence>
<keyword evidence="3" id="KW-1185">Reference proteome</keyword>
<accession>A0ABT9UAB7</accession>
<dbReference type="RefSeq" id="WP_307207961.1">
    <property type="nucleotide sequence ID" value="NZ_JAUSST010000010.1"/>
</dbReference>
<evidence type="ECO:0000313" key="2">
    <source>
        <dbReference type="EMBL" id="MDQ0115958.1"/>
    </source>
</evidence>
<reference evidence="2 3" key="1">
    <citation type="submission" date="2023-07" db="EMBL/GenBank/DDBJ databases">
        <title>Sorghum-associated microbial communities from plants grown in Nebraska, USA.</title>
        <authorList>
            <person name="Schachtman D."/>
        </authorList>
    </citation>
    <scope>NUCLEOTIDE SEQUENCE [LARGE SCALE GENOMIC DNA]</scope>
    <source>
        <strain evidence="2 3">CC482</strain>
    </source>
</reference>
<gene>
    <name evidence="2" type="ORF">J2T15_005433</name>
</gene>
<dbReference type="EMBL" id="JAUSSU010000014">
    <property type="protein sequence ID" value="MDQ0115958.1"/>
    <property type="molecule type" value="Genomic_DNA"/>
</dbReference>
<dbReference type="Proteomes" id="UP001229346">
    <property type="component" value="Unassembled WGS sequence"/>
</dbReference>
<protein>
    <submittedName>
        <fullName evidence="2">Cell division protein DivIC</fullName>
    </submittedName>
</protein>
<dbReference type="Pfam" id="PF04977">
    <property type="entry name" value="DivIC"/>
    <property type="match status" value="1"/>
</dbReference>
<keyword evidence="1" id="KW-0472">Membrane</keyword>
<feature type="transmembrane region" description="Helical" evidence="1">
    <location>
        <begin position="20"/>
        <end position="37"/>
    </location>
</feature>
<dbReference type="GO" id="GO:0051301">
    <property type="term" value="P:cell division"/>
    <property type="evidence" value="ECO:0007669"/>
    <property type="project" value="UniProtKB-KW"/>
</dbReference>